<comment type="caution">
    <text evidence="1">The sequence shown here is derived from an EMBL/GenBank/DDBJ whole genome shotgun (WGS) entry which is preliminary data.</text>
</comment>
<evidence type="ECO:0000313" key="1">
    <source>
        <dbReference type="EMBL" id="KAF4648463.1"/>
    </source>
</evidence>
<protein>
    <submittedName>
        <fullName evidence="1">Uncharacterized protein</fullName>
    </submittedName>
</protein>
<reference evidence="1 2" key="1">
    <citation type="submission" date="2020-04" db="EMBL/GenBank/DDBJ databases">
        <title>Perkinsus chesapeaki whole genome sequence.</title>
        <authorList>
            <person name="Bogema D.R."/>
        </authorList>
    </citation>
    <scope>NUCLEOTIDE SEQUENCE [LARGE SCALE GENOMIC DNA]</scope>
    <source>
        <strain evidence="1">ATCC PRA-425</strain>
    </source>
</reference>
<gene>
    <name evidence="1" type="ORF">FOL47_003182</name>
</gene>
<keyword evidence="2" id="KW-1185">Reference proteome</keyword>
<accession>A0A7J6KMD6</accession>
<name>A0A7J6KMD6_PERCH</name>
<dbReference type="Proteomes" id="UP000591131">
    <property type="component" value="Unassembled WGS sequence"/>
</dbReference>
<organism evidence="1 2">
    <name type="scientific">Perkinsus chesapeaki</name>
    <name type="common">Clam parasite</name>
    <name type="synonym">Perkinsus andrewsi</name>
    <dbReference type="NCBI Taxonomy" id="330153"/>
    <lineage>
        <taxon>Eukaryota</taxon>
        <taxon>Sar</taxon>
        <taxon>Alveolata</taxon>
        <taxon>Perkinsozoa</taxon>
        <taxon>Perkinsea</taxon>
        <taxon>Perkinsida</taxon>
        <taxon>Perkinsidae</taxon>
        <taxon>Perkinsus</taxon>
    </lineage>
</organism>
<evidence type="ECO:0000313" key="2">
    <source>
        <dbReference type="Proteomes" id="UP000591131"/>
    </source>
</evidence>
<proteinExistence type="predicted"/>
<sequence length="80" mass="9052">MCNVKLMWTAPRFRELATLRSLATLGRLATLVATMITRGLVAKAGYLGSRTTDNVVEVEVVELTLDQYRQADYYVVQYHV</sequence>
<dbReference type="EMBL" id="JAAPAO010001975">
    <property type="protein sequence ID" value="KAF4648463.1"/>
    <property type="molecule type" value="Genomic_DNA"/>
</dbReference>
<dbReference type="AlphaFoldDB" id="A0A7J6KMD6"/>